<dbReference type="EMBL" id="CGCX01000891">
    <property type="protein sequence ID" value="CFR85153.1"/>
    <property type="molecule type" value="Genomic_DNA"/>
</dbReference>
<accession>A0A655E5E3</accession>
<sequence>MLKIPSVTIAPPISAPRSAPRKVTTGISELRRMCTVTTRGRDNPLAVAVRT</sequence>
<name>A0A655E5E3_MYCTX</name>
<gene>
    <name evidence="2" type="ORF">ERS007657_02351</name>
</gene>
<reference evidence="2 3" key="1">
    <citation type="submission" date="2015-03" db="EMBL/GenBank/DDBJ databases">
        <authorList>
            <consortium name="Pathogen Informatics"/>
        </authorList>
    </citation>
    <scope>NUCLEOTIDE SEQUENCE [LARGE SCALE GENOMIC DNA]</scope>
    <source>
        <strain evidence="2 3">C09601061</strain>
    </source>
</reference>
<feature type="region of interest" description="Disordered" evidence="1">
    <location>
        <begin position="1"/>
        <end position="23"/>
    </location>
</feature>
<protein>
    <submittedName>
        <fullName evidence="2">Uncharacterized protein</fullName>
    </submittedName>
</protein>
<organism evidence="2 3">
    <name type="scientific">Mycobacterium tuberculosis</name>
    <dbReference type="NCBI Taxonomy" id="1773"/>
    <lineage>
        <taxon>Bacteria</taxon>
        <taxon>Bacillati</taxon>
        <taxon>Actinomycetota</taxon>
        <taxon>Actinomycetes</taxon>
        <taxon>Mycobacteriales</taxon>
        <taxon>Mycobacteriaceae</taxon>
        <taxon>Mycobacterium</taxon>
        <taxon>Mycobacterium tuberculosis complex</taxon>
    </lineage>
</organism>
<evidence type="ECO:0000313" key="2">
    <source>
        <dbReference type="EMBL" id="CFR85153.1"/>
    </source>
</evidence>
<evidence type="ECO:0000256" key="1">
    <source>
        <dbReference type="SAM" id="MobiDB-lite"/>
    </source>
</evidence>
<evidence type="ECO:0000313" key="3">
    <source>
        <dbReference type="Proteomes" id="UP000046680"/>
    </source>
</evidence>
<proteinExistence type="predicted"/>
<dbReference type="Proteomes" id="UP000046680">
    <property type="component" value="Unassembled WGS sequence"/>
</dbReference>
<dbReference type="AlphaFoldDB" id="A0A655E5E3"/>
<feature type="compositionally biased region" description="Low complexity" evidence="1">
    <location>
        <begin position="9"/>
        <end position="18"/>
    </location>
</feature>